<organism evidence="1 2">
    <name type="scientific">Gigaspora margarita</name>
    <dbReference type="NCBI Taxonomy" id="4874"/>
    <lineage>
        <taxon>Eukaryota</taxon>
        <taxon>Fungi</taxon>
        <taxon>Fungi incertae sedis</taxon>
        <taxon>Mucoromycota</taxon>
        <taxon>Glomeromycotina</taxon>
        <taxon>Glomeromycetes</taxon>
        <taxon>Diversisporales</taxon>
        <taxon>Gigasporaceae</taxon>
        <taxon>Gigaspora</taxon>
    </lineage>
</organism>
<dbReference type="OrthoDB" id="2290496at2759"/>
<protein>
    <submittedName>
        <fullName evidence="1">ATP-dependent DNA helicase pif1</fullName>
    </submittedName>
</protein>
<name>A0A8H3X8M2_GIGMA</name>
<accession>A0A8H3X8M2</accession>
<dbReference type="EMBL" id="WTPW01001533">
    <property type="protein sequence ID" value="KAF0429817.1"/>
    <property type="molecule type" value="Genomic_DNA"/>
</dbReference>
<sequence>MSPIQLQTHLRNKFNNLIITSQQIYYWWTFFTQNFYKSNKDYIVSAYAFLKVSKANGCKLCFEKITDKITAIGFIIPLFKKILSVSEVYCDATYKTAKGHFELWIDWQL</sequence>
<keyword evidence="1" id="KW-0378">Hydrolase</keyword>
<evidence type="ECO:0000313" key="1">
    <source>
        <dbReference type="EMBL" id="KAF0429817.1"/>
    </source>
</evidence>
<keyword evidence="1" id="KW-0347">Helicase</keyword>
<dbReference type="GO" id="GO:0004386">
    <property type="term" value="F:helicase activity"/>
    <property type="evidence" value="ECO:0007669"/>
    <property type="project" value="UniProtKB-KW"/>
</dbReference>
<keyword evidence="2" id="KW-1185">Reference proteome</keyword>
<dbReference type="AlphaFoldDB" id="A0A8H3X8M2"/>
<comment type="caution">
    <text evidence="1">The sequence shown here is derived from an EMBL/GenBank/DDBJ whole genome shotgun (WGS) entry which is preliminary data.</text>
</comment>
<keyword evidence="1" id="KW-0067">ATP-binding</keyword>
<gene>
    <name evidence="1" type="ORF">F8M41_005621</name>
</gene>
<evidence type="ECO:0000313" key="2">
    <source>
        <dbReference type="Proteomes" id="UP000439903"/>
    </source>
</evidence>
<keyword evidence="1" id="KW-0547">Nucleotide-binding</keyword>
<reference evidence="1 2" key="1">
    <citation type="journal article" date="2019" name="Environ. Microbiol.">
        <title>At the nexus of three kingdoms: the genome of the mycorrhizal fungus Gigaspora margarita provides insights into plant, endobacterial and fungal interactions.</title>
        <authorList>
            <person name="Venice F."/>
            <person name="Ghignone S."/>
            <person name="Salvioli di Fossalunga A."/>
            <person name="Amselem J."/>
            <person name="Novero M."/>
            <person name="Xianan X."/>
            <person name="Sedzielewska Toro K."/>
            <person name="Morin E."/>
            <person name="Lipzen A."/>
            <person name="Grigoriev I.V."/>
            <person name="Henrissat B."/>
            <person name="Martin F.M."/>
            <person name="Bonfante P."/>
        </authorList>
    </citation>
    <scope>NUCLEOTIDE SEQUENCE [LARGE SCALE GENOMIC DNA]</scope>
    <source>
        <strain evidence="1 2">BEG34</strain>
    </source>
</reference>
<proteinExistence type="predicted"/>
<dbReference type="Proteomes" id="UP000439903">
    <property type="component" value="Unassembled WGS sequence"/>
</dbReference>